<dbReference type="EMBL" id="JARTFS010000013">
    <property type="protein sequence ID" value="MED4402779.1"/>
    <property type="molecule type" value="Genomic_DNA"/>
</dbReference>
<evidence type="ECO:0000313" key="1">
    <source>
        <dbReference type="EMBL" id="MED4402779.1"/>
    </source>
</evidence>
<keyword evidence="2" id="KW-1185">Reference proteome</keyword>
<dbReference type="RefSeq" id="WP_328015556.1">
    <property type="nucleotide sequence ID" value="NZ_JARTFS010000013.1"/>
</dbReference>
<dbReference type="PANTHER" id="PTHR37166">
    <property type="entry name" value="PROTEIN FLAG"/>
    <property type="match status" value="1"/>
</dbReference>
<dbReference type="NCBIfam" id="NF005834">
    <property type="entry name" value="PRK07738.1"/>
    <property type="match status" value="1"/>
</dbReference>
<reference evidence="1 2" key="1">
    <citation type="submission" date="2023-03" db="EMBL/GenBank/DDBJ databases">
        <title>Bacillus Genome Sequencing.</title>
        <authorList>
            <person name="Dunlap C."/>
        </authorList>
    </citation>
    <scope>NUCLEOTIDE SEQUENCE [LARGE SCALE GENOMIC DNA]</scope>
    <source>
        <strain evidence="1 2">NRS-1717</strain>
    </source>
</reference>
<dbReference type="InterPro" id="IPR005186">
    <property type="entry name" value="FlaG"/>
</dbReference>
<dbReference type="SUPFAM" id="SSF160214">
    <property type="entry name" value="FlaG-like"/>
    <property type="match status" value="1"/>
</dbReference>
<keyword evidence="1" id="KW-0282">Flagellum</keyword>
<proteinExistence type="predicted"/>
<dbReference type="PANTHER" id="PTHR37166:SF1">
    <property type="entry name" value="PROTEIN FLAG"/>
    <property type="match status" value="1"/>
</dbReference>
<dbReference type="Gene3D" id="3.30.160.170">
    <property type="entry name" value="FlaG-like"/>
    <property type="match status" value="1"/>
</dbReference>
<name>A0ABU6P082_9BACI</name>
<keyword evidence="1" id="KW-0966">Cell projection</keyword>
<dbReference type="InterPro" id="IPR035924">
    <property type="entry name" value="FlaG-like_sf"/>
</dbReference>
<keyword evidence="1" id="KW-0969">Cilium</keyword>
<sequence length="110" mass="12882">MSVEKIPSQSALHNLDLLTRNEYKEPEETQAPVQTVTREDLEKMVSSINDFLHPSNTHIKFQLHEKLNEYYVTVVDNHTEEVIREIPSKKWLDIYAAMTEFIGLIVDRKI</sequence>
<comment type="caution">
    <text evidence="1">The sequence shown here is derived from an EMBL/GenBank/DDBJ whole genome shotgun (WGS) entry which is preliminary data.</text>
</comment>
<protein>
    <submittedName>
        <fullName evidence="1">Flagellar protein FlaG</fullName>
    </submittedName>
</protein>
<gene>
    <name evidence="1" type="primary">flaG</name>
    <name evidence="1" type="ORF">P9271_15850</name>
</gene>
<organism evidence="1 2">
    <name type="scientific">Metabacillus fastidiosus</name>
    <dbReference type="NCBI Taxonomy" id="1458"/>
    <lineage>
        <taxon>Bacteria</taxon>
        <taxon>Bacillati</taxon>
        <taxon>Bacillota</taxon>
        <taxon>Bacilli</taxon>
        <taxon>Bacillales</taxon>
        <taxon>Bacillaceae</taxon>
        <taxon>Metabacillus</taxon>
    </lineage>
</organism>
<evidence type="ECO:0000313" key="2">
    <source>
        <dbReference type="Proteomes" id="UP001342826"/>
    </source>
</evidence>
<dbReference type="Pfam" id="PF03646">
    <property type="entry name" value="FlaG"/>
    <property type="match status" value="1"/>
</dbReference>
<dbReference type="Proteomes" id="UP001342826">
    <property type="component" value="Unassembled WGS sequence"/>
</dbReference>
<accession>A0ABU6P082</accession>